<dbReference type="SUPFAM" id="SSF56219">
    <property type="entry name" value="DNase I-like"/>
    <property type="match status" value="1"/>
</dbReference>
<sequence length="269" mass="29746">MVRILSLNAWGGRVHEPLIPYLAGAGADILCLQEIVHTPAAPSGWLDYRDGDLVLPQRARLFEEVAAAVPNHRGWLSPSARGTLEDEVGRPYPSEFGIATFVSNRLSVIEQAVAFIHGDFSASGWGEHPRPRNAHALRLYDGYTGRIFTIIQLHGLRDPVGKADTPARTAQAERLASLVDRFRRLGEAMIVCGDFNLLPDSKTFEMLSERGLTELITTRGFSDTRTSYYAKAGRYADYLLVSPEAAIVRFDVVAEPEVSDHRALVLDFN</sequence>
<dbReference type="Gene3D" id="3.60.10.10">
    <property type="entry name" value="Endonuclease/exonuclease/phosphatase"/>
    <property type="match status" value="1"/>
</dbReference>
<reference evidence="2" key="1">
    <citation type="journal article" date="2015" name="Int. J. Syst. Evol. Microbiol.">
        <title>Rhizobium alvei sp. nov., isolated from a freshwater river.</title>
        <authorList>
            <person name="Sheu S.Y."/>
            <person name="Huang H.W."/>
            <person name="Young C.C."/>
            <person name="Chen W.M."/>
        </authorList>
    </citation>
    <scope>NUCLEOTIDE SEQUENCE</scope>
    <source>
        <strain evidence="2">TNR-22</strain>
    </source>
</reference>
<dbReference type="GO" id="GO:0004519">
    <property type="term" value="F:endonuclease activity"/>
    <property type="evidence" value="ECO:0007669"/>
    <property type="project" value="UniProtKB-KW"/>
</dbReference>
<dbReference type="RefSeq" id="WP_304376927.1">
    <property type="nucleotide sequence ID" value="NZ_JAUOZU010000008.1"/>
</dbReference>
<keyword evidence="2" id="KW-0540">Nuclease</keyword>
<dbReference type="EMBL" id="JAUOZU010000008">
    <property type="protein sequence ID" value="MDO6965011.1"/>
    <property type="molecule type" value="Genomic_DNA"/>
</dbReference>
<organism evidence="2 3">
    <name type="scientific">Rhizobium alvei</name>
    <dbReference type="NCBI Taxonomy" id="1132659"/>
    <lineage>
        <taxon>Bacteria</taxon>
        <taxon>Pseudomonadati</taxon>
        <taxon>Pseudomonadota</taxon>
        <taxon>Alphaproteobacteria</taxon>
        <taxon>Hyphomicrobiales</taxon>
        <taxon>Rhizobiaceae</taxon>
        <taxon>Rhizobium/Agrobacterium group</taxon>
        <taxon>Rhizobium</taxon>
    </lineage>
</organism>
<dbReference type="InterPro" id="IPR036691">
    <property type="entry name" value="Endo/exonu/phosph_ase_sf"/>
</dbReference>
<dbReference type="InterPro" id="IPR005135">
    <property type="entry name" value="Endo/exonuclease/phosphatase"/>
</dbReference>
<comment type="caution">
    <text evidence="2">The sequence shown here is derived from an EMBL/GenBank/DDBJ whole genome shotgun (WGS) entry which is preliminary data.</text>
</comment>
<keyword evidence="2" id="KW-0255">Endonuclease</keyword>
<keyword evidence="2" id="KW-0378">Hydrolase</keyword>
<evidence type="ECO:0000313" key="3">
    <source>
        <dbReference type="Proteomes" id="UP001174932"/>
    </source>
</evidence>
<keyword evidence="3" id="KW-1185">Reference proteome</keyword>
<protein>
    <submittedName>
        <fullName evidence="2">Endonuclease/exonuclease/phosphatase family protein</fullName>
    </submittedName>
</protein>
<dbReference type="Proteomes" id="UP001174932">
    <property type="component" value="Unassembled WGS sequence"/>
</dbReference>
<dbReference type="Pfam" id="PF03372">
    <property type="entry name" value="Exo_endo_phos"/>
    <property type="match status" value="1"/>
</dbReference>
<reference evidence="2" key="2">
    <citation type="submission" date="2023-07" db="EMBL/GenBank/DDBJ databases">
        <authorList>
            <person name="Shen H."/>
        </authorList>
    </citation>
    <scope>NUCLEOTIDE SEQUENCE</scope>
    <source>
        <strain evidence="2">TNR-22</strain>
    </source>
</reference>
<proteinExistence type="predicted"/>
<evidence type="ECO:0000313" key="2">
    <source>
        <dbReference type="EMBL" id="MDO6965011.1"/>
    </source>
</evidence>
<feature type="domain" description="Endonuclease/exonuclease/phosphatase" evidence="1">
    <location>
        <begin position="5"/>
        <end position="261"/>
    </location>
</feature>
<gene>
    <name evidence="2" type="ORF">Q4481_13665</name>
</gene>
<evidence type="ECO:0000259" key="1">
    <source>
        <dbReference type="Pfam" id="PF03372"/>
    </source>
</evidence>
<accession>A0ABT8YMQ5</accession>
<name>A0ABT8YMQ5_9HYPH</name>